<evidence type="ECO:0000256" key="2">
    <source>
        <dbReference type="ARBA" id="ARBA00022490"/>
    </source>
</evidence>
<dbReference type="InterPro" id="IPR010941">
    <property type="entry name" value="PhaC_N"/>
</dbReference>
<dbReference type="Gene3D" id="3.40.50.1820">
    <property type="entry name" value="alpha/beta hydrolase"/>
    <property type="match status" value="1"/>
</dbReference>
<name>A0ABQ3B885_9GAMM</name>
<organism evidence="8 9">
    <name type="scientific">Marinobacter zhanjiangensis</name>
    <dbReference type="NCBI Taxonomy" id="578215"/>
    <lineage>
        <taxon>Bacteria</taxon>
        <taxon>Pseudomonadati</taxon>
        <taxon>Pseudomonadota</taxon>
        <taxon>Gammaproteobacteria</taxon>
        <taxon>Pseudomonadales</taxon>
        <taxon>Marinobacteraceae</taxon>
        <taxon>Marinobacter</taxon>
    </lineage>
</organism>
<accession>A0ABQ3B885</accession>
<feature type="region of interest" description="Disordered" evidence="5">
    <location>
        <begin position="592"/>
        <end position="640"/>
    </location>
</feature>
<dbReference type="SUPFAM" id="SSF53474">
    <property type="entry name" value="alpha/beta-Hydrolases"/>
    <property type="match status" value="1"/>
</dbReference>
<feature type="compositionally biased region" description="Basic residues" evidence="5">
    <location>
        <begin position="629"/>
        <end position="640"/>
    </location>
</feature>
<evidence type="ECO:0000313" key="9">
    <source>
        <dbReference type="Proteomes" id="UP000601597"/>
    </source>
</evidence>
<dbReference type="NCBIfam" id="TIGR01838">
    <property type="entry name" value="PHA_synth_I"/>
    <property type="match status" value="1"/>
</dbReference>
<dbReference type="PANTHER" id="PTHR36837:SF5">
    <property type="entry name" value="POLY-3-HYDROXYBUTYRATE SYNTHASE"/>
    <property type="match status" value="1"/>
</dbReference>
<dbReference type="Pfam" id="PF07167">
    <property type="entry name" value="PhaC_N"/>
    <property type="match status" value="1"/>
</dbReference>
<evidence type="ECO:0000313" key="8">
    <source>
        <dbReference type="EMBL" id="GGY82916.1"/>
    </source>
</evidence>
<dbReference type="InterPro" id="IPR029058">
    <property type="entry name" value="AB_hydrolase_fold"/>
</dbReference>
<comment type="caution">
    <text evidence="8">The sequence shown here is derived from an EMBL/GenBank/DDBJ whole genome shotgun (WGS) entry which is preliminary data.</text>
</comment>
<reference evidence="9" key="1">
    <citation type="journal article" date="2019" name="Int. J. Syst. Evol. Microbiol.">
        <title>The Global Catalogue of Microorganisms (GCM) 10K type strain sequencing project: providing services to taxonomists for standard genome sequencing and annotation.</title>
        <authorList>
            <consortium name="The Broad Institute Genomics Platform"/>
            <consortium name="The Broad Institute Genome Sequencing Center for Infectious Disease"/>
            <person name="Wu L."/>
            <person name="Ma J."/>
        </authorList>
    </citation>
    <scope>NUCLEOTIDE SEQUENCE [LARGE SCALE GENOMIC DNA]</scope>
    <source>
        <strain evidence="9">KCTC 22280</strain>
    </source>
</reference>
<evidence type="ECO:0000259" key="6">
    <source>
        <dbReference type="Pfam" id="PF00561"/>
    </source>
</evidence>
<keyword evidence="2" id="KW-0963">Cytoplasm</keyword>
<dbReference type="InterPro" id="IPR010963">
    <property type="entry name" value="PHA_synth_I"/>
</dbReference>
<keyword evidence="9" id="KW-1185">Reference proteome</keyword>
<dbReference type="EMBL" id="BMXV01000008">
    <property type="protein sequence ID" value="GGY82916.1"/>
    <property type="molecule type" value="Genomic_DNA"/>
</dbReference>
<evidence type="ECO:0000256" key="5">
    <source>
        <dbReference type="SAM" id="MobiDB-lite"/>
    </source>
</evidence>
<evidence type="ECO:0000256" key="3">
    <source>
        <dbReference type="ARBA" id="ARBA00022679"/>
    </source>
</evidence>
<evidence type="ECO:0000256" key="1">
    <source>
        <dbReference type="ARBA" id="ARBA00004496"/>
    </source>
</evidence>
<keyword evidence="3" id="KW-0808">Transferase</keyword>
<comment type="subcellular location">
    <subcellularLocation>
        <location evidence="1">Cytoplasm</location>
    </subcellularLocation>
</comment>
<dbReference type="PANTHER" id="PTHR36837">
    <property type="entry name" value="POLY(3-HYDROXYALKANOATE) POLYMERASE SUBUNIT PHAC"/>
    <property type="match status" value="1"/>
</dbReference>
<dbReference type="InterPro" id="IPR051321">
    <property type="entry name" value="PHA/PHB_synthase"/>
</dbReference>
<dbReference type="Proteomes" id="UP000601597">
    <property type="component" value="Unassembled WGS sequence"/>
</dbReference>
<dbReference type="InterPro" id="IPR000073">
    <property type="entry name" value="AB_hydrolase_1"/>
</dbReference>
<keyword evidence="4" id="KW-0012">Acyltransferase</keyword>
<evidence type="ECO:0000256" key="4">
    <source>
        <dbReference type="ARBA" id="ARBA00023315"/>
    </source>
</evidence>
<dbReference type="Pfam" id="PF00561">
    <property type="entry name" value="Abhydrolase_1"/>
    <property type="match status" value="1"/>
</dbReference>
<sequence length="640" mass="72035">MAKKPAKKFSESDQEPHVVRKSLVDAGVHGSRLITRSVMRRLKGGRPNPVSLKSVTKPFVRFTMKLATQPDAIITAQMRLVQNTVLLSGGAVIGLISREPMQVAVPEKGDGRFKDDAWTNSLYFNFLKHAYLMSDRWIKDTIDDVRGLDEHDRHKVRFFTSQVTSALSPSNFVLTNPEVLRTTVDSRGRNLVRGLANFLRDIDEADGHIFFRMSDPDVFEVGKNLADTPGEVVYQNDLMQLIQYRPTTETVHRRPLLVVPPWINKYYILDLGAKKSFIRYWVEKGHTVFVISWVNPGKEHIDKGFEDYMLEGPVEALDAIKQATGESEVNTVGYCIGGTLLGCTLSWLAARGDDRVKSATFFNSLLDFSEVGDLEVFIDDDQIKKLEKAMKKQGYLDGTSMAASFNMLRPNSLIWSFYINNYLLGRDTPPFDLLYWNSDTTRLPGAMHSFYLRNMYLENRLREPGGITLDGTPINLAEVKVPAYFASAIEDHIAPWVSCYKGSQYLGGPVRFVLGGSGHIAGIINPPYQHKYGYRINEDTTLSPDEWLTGAEQFEGSWWPDWVKWAEQFGGGEVPARIPGDGELSVIEPAPGAYLRNQPAPEAPQKTRPRAIAATRRTSRKPATQKSPQRQRSRKPTKVS</sequence>
<feature type="domain" description="AB hydrolase-1" evidence="6">
    <location>
        <begin position="282"/>
        <end position="525"/>
    </location>
</feature>
<protein>
    <submittedName>
        <fullName evidence="8">Class I poly(R)-hydroxyalkanoic acid synthase</fullName>
    </submittedName>
</protein>
<feature type="domain" description="Poly-beta-hydroxybutyrate polymerase N-terminal" evidence="7">
    <location>
        <begin position="110"/>
        <end position="280"/>
    </location>
</feature>
<proteinExistence type="predicted"/>
<evidence type="ECO:0000259" key="7">
    <source>
        <dbReference type="Pfam" id="PF07167"/>
    </source>
</evidence>
<gene>
    <name evidence="8" type="ORF">GCM10007071_33010</name>
</gene>